<keyword evidence="11" id="KW-1185">Reference proteome</keyword>
<evidence type="ECO:0000256" key="7">
    <source>
        <dbReference type="ARBA" id="ARBA00023170"/>
    </source>
</evidence>
<feature type="transmembrane region" description="Helical" evidence="9">
    <location>
        <begin position="143"/>
        <end position="164"/>
    </location>
</feature>
<dbReference type="PANTHER" id="PTHR24229:SF40">
    <property type="entry name" value="ALLATOSTATIN C RECEPTOR 1-RELATED"/>
    <property type="match status" value="1"/>
</dbReference>
<comment type="subcellular location">
    <subcellularLocation>
        <location evidence="1">Cell membrane</location>
        <topology evidence="1">Multi-pass membrane protein</topology>
    </subcellularLocation>
</comment>
<evidence type="ECO:0000256" key="2">
    <source>
        <dbReference type="ARBA" id="ARBA00022475"/>
    </source>
</evidence>
<feature type="transmembrane region" description="Helical" evidence="9">
    <location>
        <begin position="62"/>
        <end position="84"/>
    </location>
</feature>
<dbReference type="GO" id="GO:0043005">
    <property type="term" value="C:neuron projection"/>
    <property type="evidence" value="ECO:0007669"/>
    <property type="project" value="TreeGrafter"/>
</dbReference>
<dbReference type="InterPro" id="IPR000276">
    <property type="entry name" value="GPCR_Rhodpsn"/>
</dbReference>
<feature type="transmembrane region" description="Helical" evidence="9">
    <location>
        <begin position="104"/>
        <end position="123"/>
    </location>
</feature>
<protein>
    <recommendedName>
        <fullName evidence="12">G-protein coupled receptors family 1 profile domain-containing protein</fullName>
    </recommendedName>
</protein>
<keyword evidence="2" id="KW-1003">Cell membrane</keyword>
<evidence type="ECO:0000256" key="6">
    <source>
        <dbReference type="ARBA" id="ARBA00023136"/>
    </source>
</evidence>
<evidence type="ECO:0000256" key="5">
    <source>
        <dbReference type="ARBA" id="ARBA00023040"/>
    </source>
</evidence>
<dbReference type="GO" id="GO:0042277">
    <property type="term" value="F:peptide binding"/>
    <property type="evidence" value="ECO:0007669"/>
    <property type="project" value="TreeGrafter"/>
</dbReference>
<dbReference type="GO" id="GO:0004930">
    <property type="term" value="F:G protein-coupled receptor activity"/>
    <property type="evidence" value="ECO:0007669"/>
    <property type="project" value="UniProtKB-KW"/>
</dbReference>
<evidence type="ECO:0000313" key="10">
    <source>
        <dbReference type="EMBL" id="KAF7279128.1"/>
    </source>
</evidence>
<keyword evidence="4 9" id="KW-1133">Transmembrane helix</keyword>
<dbReference type="PRINTS" id="PR00237">
    <property type="entry name" value="GPCRRHODOPSN"/>
</dbReference>
<keyword evidence="6 9" id="KW-0472">Membrane</keyword>
<accession>A0A834IJM1</accession>
<keyword evidence="3 9" id="KW-0812">Transmembrane</keyword>
<gene>
    <name evidence="10" type="ORF">GWI33_007542</name>
</gene>
<dbReference type="SUPFAM" id="SSF81321">
    <property type="entry name" value="Family A G protein-coupled receptor-like"/>
    <property type="match status" value="1"/>
</dbReference>
<keyword evidence="7" id="KW-0675">Receptor</keyword>
<dbReference type="Gene3D" id="1.20.1070.10">
    <property type="entry name" value="Rhodopsin 7-helix transmembrane proteins"/>
    <property type="match status" value="1"/>
</dbReference>
<evidence type="ECO:0008006" key="12">
    <source>
        <dbReference type="Google" id="ProtNLM"/>
    </source>
</evidence>
<comment type="caution">
    <text evidence="10">The sequence shown here is derived from an EMBL/GenBank/DDBJ whole genome shotgun (WGS) entry which is preliminary data.</text>
</comment>
<feature type="transmembrane region" description="Helical" evidence="9">
    <location>
        <begin position="237"/>
        <end position="260"/>
    </location>
</feature>
<evidence type="ECO:0000256" key="8">
    <source>
        <dbReference type="ARBA" id="ARBA00023224"/>
    </source>
</evidence>
<name>A0A834IJM1_RHYFE</name>
<feature type="transmembrane region" description="Helical" evidence="9">
    <location>
        <begin position="170"/>
        <end position="196"/>
    </location>
</feature>
<dbReference type="PANTHER" id="PTHR24229">
    <property type="entry name" value="NEUROPEPTIDES RECEPTOR"/>
    <property type="match status" value="1"/>
</dbReference>
<feature type="transmembrane region" description="Helical" evidence="9">
    <location>
        <begin position="208"/>
        <end position="231"/>
    </location>
</feature>
<dbReference type="OrthoDB" id="6762900at2759"/>
<evidence type="ECO:0000256" key="4">
    <source>
        <dbReference type="ARBA" id="ARBA00022989"/>
    </source>
</evidence>
<dbReference type="EMBL" id="JAACXV010000374">
    <property type="protein sequence ID" value="KAF7279128.1"/>
    <property type="molecule type" value="Genomic_DNA"/>
</dbReference>
<reference evidence="10" key="1">
    <citation type="submission" date="2020-08" db="EMBL/GenBank/DDBJ databases">
        <title>Genome sequencing and assembly of the red palm weevil Rhynchophorus ferrugineus.</title>
        <authorList>
            <person name="Dias G.B."/>
            <person name="Bergman C.M."/>
            <person name="Manee M."/>
        </authorList>
    </citation>
    <scope>NUCLEOTIDE SEQUENCE</scope>
    <source>
        <strain evidence="10">AA-2017</strain>
        <tissue evidence="10">Whole larva</tissue>
    </source>
</reference>
<feature type="transmembrane region" description="Helical" evidence="9">
    <location>
        <begin position="29"/>
        <end position="50"/>
    </location>
</feature>
<dbReference type="Proteomes" id="UP000625711">
    <property type="component" value="Unassembled WGS sequence"/>
</dbReference>
<sequence length="294" mass="33299">MDIVIANLSKNPTFDGDQVYVLPVSALDVVNSISAVLSCIANAIIVFLVLKWTTLRTRSNIYLASWCLCNFFVLVSAPVTVNLFGWVDEISFEVLCIWEETLNGILFGNLVFVTIFLIDWYSVTLGTQNCANRCGNCAKVINIIVWVVIMVLSTASVVLCVYNYSYPLTLMSYFIGYLTMFLIMLTIFILRCVKVYLFHSLEKSKVELVLVVSYFICWLPNCACLYVELLLQRSTYGIMDGTYCVGYINACVLLVILYCYDSNFKKCFRRTFGLESELSSEDNNVKNARNSVLL</sequence>
<dbReference type="GO" id="GO:0005886">
    <property type="term" value="C:plasma membrane"/>
    <property type="evidence" value="ECO:0007669"/>
    <property type="project" value="UniProtKB-SubCell"/>
</dbReference>
<organism evidence="10 11">
    <name type="scientific">Rhynchophorus ferrugineus</name>
    <name type="common">Red palm weevil</name>
    <name type="synonym">Curculio ferrugineus</name>
    <dbReference type="NCBI Taxonomy" id="354439"/>
    <lineage>
        <taxon>Eukaryota</taxon>
        <taxon>Metazoa</taxon>
        <taxon>Ecdysozoa</taxon>
        <taxon>Arthropoda</taxon>
        <taxon>Hexapoda</taxon>
        <taxon>Insecta</taxon>
        <taxon>Pterygota</taxon>
        <taxon>Neoptera</taxon>
        <taxon>Endopterygota</taxon>
        <taxon>Coleoptera</taxon>
        <taxon>Polyphaga</taxon>
        <taxon>Cucujiformia</taxon>
        <taxon>Curculionidae</taxon>
        <taxon>Dryophthorinae</taxon>
        <taxon>Rhynchophorus</taxon>
    </lineage>
</organism>
<evidence type="ECO:0000256" key="3">
    <source>
        <dbReference type="ARBA" id="ARBA00022692"/>
    </source>
</evidence>
<proteinExistence type="predicted"/>
<evidence type="ECO:0000313" key="11">
    <source>
        <dbReference type="Proteomes" id="UP000625711"/>
    </source>
</evidence>
<keyword evidence="5" id="KW-0297">G-protein coupled receptor</keyword>
<keyword evidence="8" id="KW-0807">Transducer</keyword>
<dbReference type="AlphaFoldDB" id="A0A834IJM1"/>
<evidence type="ECO:0000256" key="1">
    <source>
        <dbReference type="ARBA" id="ARBA00004651"/>
    </source>
</evidence>
<evidence type="ECO:0000256" key="9">
    <source>
        <dbReference type="SAM" id="Phobius"/>
    </source>
</evidence>